<sequence>MNFYTGEEAGKVLGTLTERKMKHESRSRLGRRLFCIWMMVFIGFIGNVHYVKADSLNSITLQLDSPYITVNGVQKEIVPGKQVKPVVYYGRTLIPIKPVIEGLGGTVSWDGKEQRITITHKENTVILWIGKKEAQINKYKKELEIEPRIIDGYTMVPFRFVAENLRCSVGWNEKAKTIIIRELPPRQDANAISLEKEKIATIEKLFEEAEKLKGQAEQEKYKEIIQISDEVLKTNIKDTFLWQIQYYKGRALSELGMNAEAMQSMKSALEIRQAQVDSESKLYDEKLAGLYYYYGRLLMIEGKKSDALENIRLAFKSQGGRSYVNKFRTDPVFTAIKNTDDYYNLTGVRLVIDDNQSMTKVTLKDGTALASYMEVGESLGAFVKFDEFTQTITMTKLGKKIELRVDSKTAKVDGEEVRLKAAPILIEKYYNDPVLKADAILIPIEFIAETLGQQVTWREVEAYKDEIWPAIQISEPKSKYKYTEAQRKWVVAPSANQYYVNYSIYDATGEHVRFRPHVITLRHALEGFGIYSRDDYFEALDSFKNQGDDQAYRALEKELRGKDVQQLKKVFEKKDPEVLRVLTFYEKNREALKDKGLIAWDYWRIIIITRWSYIAGYLTLEENYDICMDAAKVLQKTYSSWEELAEHELLGFEFWSGQDREDEKSEAYLIDRLNQTILRNEKSLWRTVPWNLDLGK</sequence>
<keyword evidence="2" id="KW-0812">Transmembrane</keyword>
<feature type="coiled-coil region" evidence="1">
    <location>
        <begin position="192"/>
        <end position="222"/>
    </location>
</feature>
<evidence type="ECO:0000259" key="3">
    <source>
        <dbReference type="Pfam" id="PF06889"/>
    </source>
</evidence>
<keyword evidence="1" id="KW-0175">Coiled coil</keyword>
<protein>
    <submittedName>
        <fullName evidence="5">Tetratricopeptide (TPR) repeat protein</fullName>
    </submittedName>
</protein>
<dbReference type="SUPFAM" id="SSF55383">
    <property type="entry name" value="Copper amine oxidase, domain N"/>
    <property type="match status" value="2"/>
</dbReference>
<reference evidence="5 6" key="1">
    <citation type="submission" date="2020-08" db="EMBL/GenBank/DDBJ databases">
        <title>Genomic Encyclopedia of Type Strains, Phase IV (KMG-IV): sequencing the most valuable type-strain genomes for metagenomic binning, comparative biology and taxonomic classification.</title>
        <authorList>
            <person name="Goeker M."/>
        </authorList>
    </citation>
    <scope>NUCLEOTIDE SEQUENCE [LARGE SCALE GENOMIC DNA]</scope>
    <source>
        <strain evidence="5 6">DSM 103526</strain>
    </source>
</reference>
<dbReference type="AlphaFoldDB" id="A0A841KZ27"/>
<dbReference type="Gene3D" id="3.30.457.10">
    <property type="entry name" value="Copper amine oxidase-like, N-terminal domain"/>
    <property type="match status" value="2"/>
</dbReference>
<dbReference type="InterPro" id="IPR011990">
    <property type="entry name" value="TPR-like_helical_dom_sf"/>
</dbReference>
<evidence type="ECO:0000313" key="5">
    <source>
        <dbReference type="EMBL" id="MBB6217230.1"/>
    </source>
</evidence>
<organism evidence="5 6">
    <name type="scientific">Anaerosolibacter carboniphilus</name>
    <dbReference type="NCBI Taxonomy" id="1417629"/>
    <lineage>
        <taxon>Bacteria</taxon>
        <taxon>Bacillati</taxon>
        <taxon>Bacillota</taxon>
        <taxon>Clostridia</taxon>
        <taxon>Peptostreptococcales</taxon>
        <taxon>Thermotaleaceae</taxon>
        <taxon>Anaerosolibacter</taxon>
    </lineage>
</organism>
<evidence type="ECO:0000256" key="2">
    <source>
        <dbReference type="SAM" id="Phobius"/>
    </source>
</evidence>
<keyword evidence="6" id="KW-1185">Reference proteome</keyword>
<accession>A0A841KZ27</accession>
<keyword evidence="2" id="KW-0472">Membrane</keyword>
<evidence type="ECO:0000256" key="1">
    <source>
        <dbReference type="SAM" id="Coils"/>
    </source>
</evidence>
<dbReference type="Pfam" id="PF07833">
    <property type="entry name" value="Cu_amine_oxidN1"/>
    <property type="match status" value="2"/>
</dbReference>
<feature type="domain" description="Copper amine oxidase-like N-terminal" evidence="4">
    <location>
        <begin position="82"/>
        <end position="180"/>
    </location>
</feature>
<evidence type="ECO:0000313" key="6">
    <source>
        <dbReference type="Proteomes" id="UP000579281"/>
    </source>
</evidence>
<dbReference type="Proteomes" id="UP000579281">
    <property type="component" value="Unassembled WGS sequence"/>
</dbReference>
<name>A0A841KZ27_9FIRM</name>
<dbReference type="InterPro" id="IPR009677">
    <property type="entry name" value="DUF1266"/>
</dbReference>
<feature type="domain" description="DUF1266" evidence="3">
    <location>
        <begin position="527"/>
        <end position="690"/>
    </location>
</feature>
<proteinExistence type="predicted"/>
<dbReference type="EMBL" id="JACHEN010000021">
    <property type="protein sequence ID" value="MBB6217230.1"/>
    <property type="molecule type" value="Genomic_DNA"/>
</dbReference>
<dbReference type="InterPro" id="IPR012854">
    <property type="entry name" value="Cu_amine_oxidase-like_N"/>
</dbReference>
<gene>
    <name evidence="5" type="ORF">HNQ80_003349</name>
</gene>
<dbReference type="Pfam" id="PF06889">
    <property type="entry name" value="DUF1266"/>
    <property type="match status" value="1"/>
</dbReference>
<feature type="transmembrane region" description="Helical" evidence="2">
    <location>
        <begin position="29"/>
        <end position="50"/>
    </location>
</feature>
<dbReference type="SUPFAM" id="SSF48452">
    <property type="entry name" value="TPR-like"/>
    <property type="match status" value="1"/>
</dbReference>
<dbReference type="InterPro" id="IPR036582">
    <property type="entry name" value="Mao_N_sf"/>
</dbReference>
<keyword evidence="2" id="KW-1133">Transmembrane helix</keyword>
<comment type="caution">
    <text evidence="5">The sequence shown here is derived from an EMBL/GenBank/DDBJ whole genome shotgun (WGS) entry which is preliminary data.</text>
</comment>
<feature type="domain" description="Copper amine oxidase-like N-terminal" evidence="4">
    <location>
        <begin position="362"/>
        <end position="459"/>
    </location>
</feature>
<evidence type="ECO:0000259" key="4">
    <source>
        <dbReference type="Pfam" id="PF07833"/>
    </source>
</evidence>
<dbReference type="Gene3D" id="1.25.40.10">
    <property type="entry name" value="Tetratricopeptide repeat domain"/>
    <property type="match status" value="1"/>
</dbReference>